<evidence type="ECO:0000313" key="3">
    <source>
        <dbReference type="Proteomes" id="UP000010472"/>
    </source>
</evidence>
<protein>
    <recommendedName>
        <fullName evidence="4">Cobalt transporter subunit (CbtB)</fullName>
    </recommendedName>
</protein>
<sequence>MRTASINSAGAFRKQVVDFTLSVPVQATLYTSVCALTLWTLYFSSYPPAHNSLHEVRHHTLMVGCH</sequence>
<dbReference type="OrthoDB" id="2627906at2"/>
<proteinExistence type="predicted"/>
<gene>
    <name evidence="2" type="ORF">Cri9333_4287</name>
</gene>
<dbReference type="EMBL" id="CP003620">
    <property type="protein sequence ID" value="AFZ15074.1"/>
    <property type="molecule type" value="Genomic_DNA"/>
</dbReference>
<dbReference type="Proteomes" id="UP000010472">
    <property type="component" value="Chromosome"/>
</dbReference>
<keyword evidence="3" id="KW-1185">Reference proteome</keyword>
<keyword evidence="1" id="KW-1133">Transmembrane helix</keyword>
<organism evidence="2 3">
    <name type="scientific">Crinalium epipsammum PCC 9333</name>
    <dbReference type="NCBI Taxonomy" id="1173022"/>
    <lineage>
        <taxon>Bacteria</taxon>
        <taxon>Bacillati</taxon>
        <taxon>Cyanobacteriota</taxon>
        <taxon>Cyanophyceae</taxon>
        <taxon>Gomontiellales</taxon>
        <taxon>Gomontiellaceae</taxon>
        <taxon>Crinalium</taxon>
    </lineage>
</organism>
<keyword evidence="1" id="KW-0472">Membrane</keyword>
<dbReference type="eggNOG" id="ENOG5033DW4">
    <property type="taxonomic scope" value="Bacteria"/>
</dbReference>
<name>K9W5L8_9CYAN</name>
<evidence type="ECO:0000256" key="1">
    <source>
        <dbReference type="SAM" id="Phobius"/>
    </source>
</evidence>
<dbReference type="RefSeq" id="WP_015205168.1">
    <property type="nucleotide sequence ID" value="NC_019753.1"/>
</dbReference>
<keyword evidence="1" id="KW-0812">Transmembrane</keyword>
<dbReference type="HOGENOM" id="CLU_193092_0_0_3"/>
<evidence type="ECO:0008006" key="4">
    <source>
        <dbReference type="Google" id="ProtNLM"/>
    </source>
</evidence>
<dbReference type="AlphaFoldDB" id="K9W5L8"/>
<accession>K9W5L8</accession>
<evidence type="ECO:0000313" key="2">
    <source>
        <dbReference type="EMBL" id="AFZ15074.1"/>
    </source>
</evidence>
<dbReference type="KEGG" id="cep:Cri9333_4287"/>
<feature type="transmembrane region" description="Helical" evidence="1">
    <location>
        <begin position="21"/>
        <end position="42"/>
    </location>
</feature>
<reference evidence="2 3" key="1">
    <citation type="submission" date="2012-06" db="EMBL/GenBank/DDBJ databases">
        <title>Finished chromosome of genome of Crinalium epipsammum PCC 9333.</title>
        <authorList>
            <consortium name="US DOE Joint Genome Institute"/>
            <person name="Gugger M."/>
            <person name="Coursin T."/>
            <person name="Rippka R."/>
            <person name="Tandeau De Marsac N."/>
            <person name="Huntemann M."/>
            <person name="Wei C.-L."/>
            <person name="Han J."/>
            <person name="Detter J.C."/>
            <person name="Han C."/>
            <person name="Tapia R."/>
            <person name="Davenport K."/>
            <person name="Daligault H."/>
            <person name="Erkkila T."/>
            <person name="Gu W."/>
            <person name="Munk A.C.C."/>
            <person name="Teshima H."/>
            <person name="Xu Y."/>
            <person name="Chain P."/>
            <person name="Chen A."/>
            <person name="Krypides N."/>
            <person name="Mavromatis K."/>
            <person name="Markowitz V."/>
            <person name="Szeto E."/>
            <person name="Ivanova N."/>
            <person name="Mikhailova N."/>
            <person name="Ovchinnikova G."/>
            <person name="Pagani I."/>
            <person name="Pati A."/>
            <person name="Goodwin L."/>
            <person name="Peters L."/>
            <person name="Pitluck S."/>
            <person name="Woyke T."/>
            <person name="Kerfeld C."/>
        </authorList>
    </citation>
    <scope>NUCLEOTIDE SEQUENCE [LARGE SCALE GENOMIC DNA]</scope>
    <source>
        <strain evidence="2 3">PCC 9333</strain>
    </source>
</reference>